<proteinExistence type="predicted"/>
<dbReference type="Gramene" id="Pp3c7_26250V3.1">
    <property type="protein sequence ID" value="PAC:32923956.CDS.1"/>
    <property type="gene ID" value="Pp3c7_26250"/>
</dbReference>
<dbReference type="EnsemblPlants" id="Pp3c7_26250V3.1">
    <property type="protein sequence ID" value="PAC:32923956.CDS.1"/>
    <property type="gene ID" value="Pp3c7_26250"/>
</dbReference>
<reference evidence="2 4" key="2">
    <citation type="journal article" date="2018" name="Plant J.">
        <title>The Physcomitrella patens chromosome-scale assembly reveals moss genome structure and evolution.</title>
        <authorList>
            <person name="Lang D."/>
            <person name="Ullrich K.K."/>
            <person name="Murat F."/>
            <person name="Fuchs J."/>
            <person name="Jenkins J."/>
            <person name="Haas F.B."/>
            <person name="Piednoel M."/>
            <person name="Gundlach H."/>
            <person name="Van Bel M."/>
            <person name="Meyberg R."/>
            <person name="Vives C."/>
            <person name="Morata J."/>
            <person name="Symeonidi A."/>
            <person name="Hiss M."/>
            <person name="Muchero W."/>
            <person name="Kamisugi Y."/>
            <person name="Saleh O."/>
            <person name="Blanc G."/>
            <person name="Decker E.L."/>
            <person name="van Gessel N."/>
            <person name="Grimwood J."/>
            <person name="Hayes R.D."/>
            <person name="Graham S.W."/>
            <person name="Gunter L.E."/>
            <person name="McDaniel S.F."/>
            <person name="Hoernstein S.N.W."/>
            <person name="Larsson A."/>
            <person name="Li F.W."/>
            <person name="Perroud P.F."/>
            <person name="Phillips J."/>
            <person name="Ranjan P."/>
            <person name="Rokshar D.S."/>
            <person name="Rothfels C.J."/>
            <person name="Schneider L."/>
            <person name="Shu S."/>
            <person name="Stevenson D.W."/>
            <person name="Thummler F."/>
            <person name="Tillich M."/>
            <person name="Villarreal Aguilar J.C."/>
            <person name="Widiez T."/>
            <person name="Wong G.K."/>
            <person name="Wymore A."/>
            <person name="Zhang Y."/>
            <person name="Zimmer A.D."/>
            <person name="Quatrano R.S."/>
            <person name="Mayer K.F.X."/>
            <person name="Goodstein D."/>
            <person name="Casacuberta J.M."/>
            <person name="Vandepoele K."/>
            <person name="Reski R."/>
            <person name="Cuming A.C."/>
            <person name="Tuskan G.A."/>
            <person name="Maumus F."/>
            <person name="Salse J."/>
            <person name="Schmutz J."/>
            <person name="Rensing S.A."/>
        </authorList>
    </citation>
    <scope>NUCLEOTIDE SEQUENCE [LARGE SCALE GENOMIC DNA]</scope>
    <source>
        <strain evidence="3 4">cv. Gransden 2004</strain>
    </source>
</reference>
<dbReference type="Proteomes" id="UP000006727">
    <property type="component" value="Chromosome 7"/>
</dbReference>
<dbReference type="EnsemblPlants" id="Pp3c7_26250V3.2">
    <property type="protein sequence ID" value="PAC:32923957.CDS.1"/>
    <property type="gene ID" value="Pp3c7_26250"/>
</dbReference>
<dbReference type="InParanoid" id="A0A2K1KD55"/>
<evidence type="ECO:0000256" key="1">
    <source>
        <dbReference type="SAM" id="MobiDB-lite"/>
    </source>
</evidence>
<evidence type="ECO:0000313" key="2">
    <source>
        <dbReference type="EMBL" id="PNR51712.1"/>
    </source>
</evidence>
<sequence length="98" mass="10631">MLNETRINVGVDVFILDAKSHIQKMKRIGAAFIKCGFGRSLQENTNLILAGLRRKQMPSRCSMGPVGPVAGRPRLRASPLKPSMLVPLAPGTARKVPP</sequence>
<protein>
    <submittedName>
        <fullName evidence="2 3">Uncharacterized protein</fullName>
    </submittedName>
</protein>
<dbReference type="EMBL" id="ABEU02000007">
    <property type="protein sequence ID" value="PNR51712.1"/>
    <property type="molecule type" value="Genomic_DNA"/>
</dbReference>
<name>A0A2K1KD55_PHYPA</name>
<reference evidence="2 4" key="1">
    <citation type="journal article" date="2008" name="Science">
        <title>The Physcomitrella genome reveals evolutionary insights into the conquest of land by plants.</title>
        <authorList>
            <person name="Rensing S."/>
            <person name="Lang D."/>
            <person name="Zimmer A."/>
            <person name="Terry A."/>
            <person name="Salamov A."/>
            <person name="Shapiro H."/>
            <person name="Nishiyama T."/>
            <person name="Perroud P.-F."/>
            <person name="Lindquist E."/>
            <person name="Kamisugi Y."/>
            <person name="Tanahashi T."/>
            <person name="Sakakibara K."/>
            <person name="Fujita T."/>
            <person name="Oishi K."/>
            <person name="Shin-I T."/>
            <person name="Kuroki Y."/>
            <person name="Toyoda A."/>
            <person name="Suzuki Y."/>
            <person name="Hashimoto A."/>
            <person name="Yamaguchi K."/>
            <person name="Sugano A."/>
            <person name="Kohara Y."/>
            <person name="Fujiyama A."/>
            <person name="Anterola A."/>
            <person name="Aoki S."/>
            <person name="Ashton N."/>
            <person name="Barbazuk W.B."/>
            <person name="Barker E."/>
            <person name="Bennetzen J."/>
            <person name="Bezanilla M."/>
            <person name="Blankenship R."/>
            <person name="Cho S.H."/>
            <person name="Dutcher S."/>
            <person name="Estelle M."/>
            <person name="Fawcett J.A."/>
            <person name="Gundlach H."/>
            <person name="Hanada K."/>
            <person name="Heyl A."/>
            <person name="Hicks K.A."/>
            <person name="Hugh J."/>
            <person name="Lohr M."/>
            <person name="Mayer K."/>
            <person name="Melkozernov A."/>
            <person name="Murata T."/>
            <person name="Nelson D."/>
            <person name="Pils B."/>
            <person name="Prigge M."/>
            <person name="Reiss B."/>
            <person name="Renner T."/>
            <person name="Rombauts S."/>
            <person name="Rushton P."/>
            <person name="Sanderfoot A."/>
            <person name="Schween G."/>
            <person name="Shiu S.-H."/>
            <person name="Stueber K."/>
            <person name="Theodoulou F.L."/>
            <person name="Tu H."/>
            <person name="Van de Peer Y."/>
            <person name="Verrier P.J."/>
            <person name="Waters E."/>
            <person name="Wood A."/>
            <person name="Yang L."/>
            <person name="Cove D."/>
            <person name="Cuming A."/>
            <person name="Hasebe M."/>
            <person name="Lucas S."/>
            <person name="Mishler D.B."/>
            <person name="Reski R."/>
            <person name="Grigoriev I."/>
            <person name="Quatrano R.S."/>
            <person name="Boore J.L."/>
        </authorList>
    </citation>
    <scope>NUCLEOTIDE SEQUENCE [LARGE SCALE GENOMIC DNA]</scope>
    <source>
        <strain evidence="3 4">cv. Gransden 2004</strain>
    </source>
</reference>
<evidence type="ECO:0000313" key="4">
    <source>
        <dbReference type="Proteomes" id="UP000006727"/>
    </source>
</evidence>
<dbReference type="PaxDb" id="3218-PP1S97_198V6.1"/>
<evidence type="ECO:0000313" key="3">
    <source>
        <dbReference type="EnsemblPlants" id="PAC:32923956.CDS.1"/>
    </source>
</evidence>
<feature type="region of interest" description="Disordered" evidence="1">
    <location>
        <begin position="59"/>
        <end position="98"/>
    </location>
</feature>
<keyword evidence="4" id="KW-1185">Reference proteome</keyword>
<reference evidence="3" key="3">
    <citation type="submission" date="2020-12" db="UniProtKB">
        <authorList>
            <consortium name="EnsemblPlants"/>
        </authorList>
    </citation>
    <scope>IDENTIFICATION</scope>
</reference>
<dbReference type="Gramene" id="Pp3c7_26250V3.2">
    <property type="protein sequence ID" value="PAC:32923957.CDS.1"/>
    <property type="gene ID" value="Pp3c7_26250"/>
</dbReference>
<accession>A0A2K1KD55</accession>
<organism evidence="2">
    <name type="scientific">Physcomitrium patens</name>
    <name type="common">Spreading-leaved earth moss</name>
    <name type="synonym">Physcomitrella patens</name>
    <dbReference type="NCBI Taxonomy" id="3218"/>
    <lineage>
        <taxon>Eukaryota</taxon>
        <taxon>Viridiplantae</taxon>
        <taxon>Streptophyta</taxon>
        <taxon>Embryophyta</taxon>
        <taxon>Bryophyta</taxon>
        <taxon>Bryophytina</taxon>
        <taxon>Bryopsida</taxon>
        <taxon>Funariidae</taxon>
        <taxon>Funariales</taxon>
        <taxon>Funariaceae</taxon>
        <taxon>Physcomitrium</taxon>
    </lineage>
</organism>
<dbReference type="AlphaFoldDB" id="A0A2K1KD55"/>
<gene>
    <name evidence="2" type="ORF">PHYPA_010900</name>
</gene>